<name>A5G9Y0_GEOUR</name>
<dbReference type="GO" id="GO:0044010">
    <property type="term" value="P:single-species biofilm formation"/>
    <property type="evidence" value="ECO:0007669"/>
    <property type="project" value="InterPro"/>
</dbReference>
<dbReference type="EMBL" id="CP000698">
    <property type="protein sequence ID" value="ABQ25612.1"/>
    <property type="molecule type" value="Genomic_DNA"/>
</dbReference>
<dbReference type="STRING" id="351605.Gura_1411"/>
<proteinExistence type="predicted"/>
<dbReference type="Proteomes" id="UP000006695">
    <property type="component" value="Chromosome"/>
</dbReference>
<dbReference type="GO" id="GO:0017148">
    <property type="term" value="P:negative regulation of translation"/>
    <property type="evidence" value="ECO:0007669"/>
    <property type="project" value="InterPro"/>
</dbReference>
<reference evidence="1 2" key="1">
    <citation type="submission" date="2007-05" db="EMBL/GenBank/DDBJ databases">
        <title>Complete sequence of Geobacter uraniireducens Rf4.</title>
        <authorList>
            <consortium name="US DOE Joint Genome Institute"/>
            <person name="Copeland A."/>
            <person name="Lucas S."/>
            <person name="Lapidus A."/>
            <person name="Barry K."/>
            <person name="Detter J.C."/>
            <person name="Glavina del Rio T."/>
            <person name="Hammon N."/>
            <person name="Israni S."/>
            <person name="Dalin E."/>
            <person name="Tice H."/>
            <person name="Pitluck S."/>
            <person name="Chertkov O."/>
            <person name="Brettin T."/>
            <person name="Bruce D."/>
            <person name="Han C."/>
            <person name="Schmutz J."/>
            <person name="Larimer F."/>
            <person name="Land M."/>
            <person name="Hauser L."/>
            <person name="Kyrpides N."/>
            <person name="Mikhailova N."/>
            <person name="Shelobolina E."/>
            <person name="Aklujkar M."/>
            <person name="Lovley D."/>
            <person name="Richardson P."/>
        </authorList>
    </citation>
    <scope>NUCLEOTIDE SEQUENCE [LARGE SCALE GENOMIC DNA]</scope>
    <source>
        <strain evidence="1 2">Rf4</strain>
    </source>
</reference>
<dbReference type="Pfam" id="PF15723">
    <property type="entry name" value="MqsR_toxin"/>
    <property type="match status" value="1"/>
</dbReference>
<evidence type="ECO:0000313" key="1">
    <source>
        <dbReference type="EMBL" id="ABQ25612.1"/>
    </source>
</evidence>
<evidence type="ECO:0008006" key="3">
    <source>
        <dbReference type="Google" id="ProtNLM"/>
    </source>
</evidence>
<dbReference type="KEGG" id="gur:Gura_1411"/>
<protein>
    <recommendedName>
        <fullName evidence="3">Type II toxin-antitoxin system MqsR family toxin</fullName>
    </recommendedName>
</protein>
<dbReference type="GO" id="GO:0009372">
    <property type="term" value="P:quorum sensing"/>
    <property type="evidence" value="ECO:0007669"/>
    <property type="project" value="InterPro"/>
</dbReference>
<dbReference type="InterPro" id="IPR031451">
    <property type="entry name" value="MqsR_toxin"/>
</dbReference>
<dbReference type="CDD" id="cd12869">
    <property type="entry name" value="MqsR"/>
    <property type="match status" value="1"/>
</dbReference>
<keyword evidence="2" id="KW-1185">Reference proteome</keyword>
<dbReference type="AlphaFoldDB" id="A5G9Y0"/>
<dbReference type="InterPro" id="IPR038493">
    <property type="entry name" value="MqsR_sf"/>
</dbReference>
<dbReference type="HOGENOM" id="CLU_161157_1_0_7"/>
<organism evidence="1 2">
    <name type="scientific">Geotalea uraniireducens (strain Rf4)</name>
    <name type="common">Geobacter uraniireducens</name>
    <dbReference type="NCBI Taxonomy" id="351605"/>
    <lineage>
        <taxon>Bacteria</taxon>
        <taxon>Pseudomonadati</taxon>
        <taxon>Thermodesulfobacteriota</taxon>
        <taxon>Desulfuromonadia</taxon>
        <taxon>Geobacterales</taxon>
        <taxon>Geobacteraceae</taxon>
        <taxon>Geotalea</taxon>
    </lineage>
</organism>
<dbReference type="OrthoDB" id="5523080at2"/>
<evidence type="ECO:0000313" key="2">
    <source>
        <dbReference type="Proteomes" id="UP000006695"/>
    </source>
</evidence>
<sequence>MVSRESILMTDTPYYSLEKIKRLLRNSDTRIITRRDRQEAAALGYADDDEMVDRVSQVTLDEFKKKMPSEDMPGYWQDVYNSIEPDGTKIYIKLQIREESGVIISFKRK</sequence>
<dbReference type="Gene3D" id="3.30.2310.40">
    <property type="match status" value="1"/>
</dbReference>
<gene>
    <name evidence="1" type="ordered locus">Gura_1411</name>
</gene>
<accession>A5G9Y0</accession>